<feature type="domain" description="F5/8 type C" evidence="1">
    <location>
        <begin position="1"/>
        <end position="146"/>
    </location>
</feature>
<gene>
    <name evidence="2" type="ORF">ABE541_04675</name>
</gene>
<comment type="caution">
    <text evidence="2">The sequence shown here is derived from an EMBL/GenBank/DDBJ whole genome shotgun (WGS) entry which is preliminary data.</text>
</comment>
<dbReference type="EMBL" id="JBDJNQ010000002">
    <property type="protein sequence ID" value="MEN5376551.1"/>
    <property type="molecule type" value="Genomic_DNA"/>
</dbReference>
<keyword evidence="3" id="KW-1185">Reference proteome</keyword>
<dbReference type="InterPro" id="IPR008979">
    <property type="entry name" value="Galactose-bd-like_sf"/>
</dbReference>
<name>A0ABV0BP27_9SPHI</name>
<sequence>MIEKSHPKAEWSAAVSSIHTGESTGVPLAIIDGNISTFWHTPYTAGSPTFPHWAEVDFGSEIYVTKIGLTKRQGNSTGFKTFDMLGSKDGTTWVILASDQVMEQFNDDRQTFDITPQYLKKVKLNIKDNFGTHVYTHLAELDAIGY</sequence>
<evidence type="ECO:0000259" key="1">
    <source>
        <dbReference type="PROSITE" id="PS50022"/>
    </source>
</evidence>
<dbReference type="RefSeq" id="WP_346581023.1">
    <property type="nucleotide sequence ID" value="NZ_JBDJLH010000003.1"/>
</dbReference>
<protein>
    <submittedName>
        <fullName evidence="2">Discoidin domain-containing protein</fullName>
    </submittedName>
</protein>
<dbReference type="InterPro" id="IPR000421">
    <property type="entry name" value="FA58C"/>
</dbReference>
<dbReference type="PROSITE" id="PS50022">
    <property type="entry name" value="FA58C_3"/>
    <property type="match status" value="1"/>
</dbReference>
<evidence type="ECO:0000313" key="3">
    <source>
        <dbReference type="Proteomes" id="UP001409291"/>
    </source>
</evidence>
<proteinExistence type="predicted"/>
<dbReference type="SUPFAM" id="SSF49785">
    <property type="entry name" value="Galactose-binding domain-like"/>
    <property type="match status" value="1"/>
</dbReference>
<organism evidence="2 3">
    <name type="scientific">Sphingobacterium kitahiroshimense</name>
    <dbReference type="NCBI Taxonomy" id="470446"/>
    <lineage>
        <taxon>Bacteria</taxon>
        <taxon>Pseudomonadati</taxon>
        <taxon>Bacteroidota</taxon>
        <taxon>Sphingobacteriia</taxon>
        <taxon>Sphingobacteriales</taxon>
        <taxon>Sphingobacteriaceae</taxon>
        <taxon>Sphingobacterium</taxon>
    </lineage>
</organism>
<reference evidence="2 3" key="1">
    <citation type="submission" date="2024-04" db="EMBL/GenBank/DDBJ databases">
        <title>WGS of bacteria from Torrens River.</title>
        <authorList>
            <person name="Wyrsch E.R."/>
            <person name="Drigo B."/>
        </authorList>
    </citation>
    <scope>NUCLEOTIDE SEQUENCE [LARGE SCALE GENOMIC DNA]</scope>
    <source>
        <strain evidence="2 3">TWI391</strain>
    </source>
</reference>
<evidence type="ECO:0000313" key="2">
    <source>
        <dbReference type="EMBL" id="MEN5376551.1"/>
    </source>
</evidence>
<dbReference type="Gene3D" id="2.60.120.260">
    <property type="entry name" value="Galactose-binding domain-like"/>
    <property type="match status" value="1"/>
</dbReference>
<dbReference type="Pfam" id="PF00754">
    <property type="entry name" value="F5_F8_type_C"/>
    <property type="match status" value="1"/>
</dbReference>
<accession>A0ABV0BP27</accession>
<dbReference type="Proteomes" id="UP001409291">
    <property type="component" value="Unassembled WGS sequence"/>
</dbReference>